<dbReference type="SUPFAM" id="SSF53474">
    <property type="entry name" value="alpha/beta-Hydrolases"/>
    <property type="match status" value="1"/>
</dbReference>
<accession>A0A0V9UJN2</accession>
<comment type="caution">
    <text evidence="2">The sequence shown here is derived from an EMBL/GenBank/DDBJ whole genome shotgun (WGS) entry which is preliminary data.</text>
</comment>
<evidence type="ECO:0000259" key="1">
    <source>
        <dbReference type="Pfam" id="PF12146"/>
    </source>
</evidence>
<dbReference type="Pfam" id="PF12146">
    <property type="entry name" value="Hydrolase_4"/>
    <property type="match status" value="1"/>
</dbReference>
<feature type="domain" description="Serine aminopeptidase S33" evidence="1">
    <location>
        <begin position="76"/>
        <end position="180"/>
    </location>
</feature>
<dbReference type="AlphaFoldDB" id="A0A0V9UJN2"/>
<dbReference type="RefSeq" id="WP_060652321.1">
    <property type="nucleotide sequence ID" value="NZ_AZXY01000006.1"/>
</dbReference>
<dbReference type="PANTHER" id="PTHR12277:SF79">
    <property type="entry name" value="XAA-PRO DIPEPTIDYL-PEPTIDASE-RELATED"/>
    <property type="match status" value="1"/>
</dbReference>
<dbReference type="InterPro" id="IPR029058">
    <property type="entry name" value="AB_hydrolase_fold"/>
</dbReference>
<evidence type="ECO:0000313" key="2">
    <source>
        <dbReference type="EMBL" id="KSZ58199.1"/>
    </source>
</evidence>
<reference evidence="3" key="1">
    <citation type="submission" date="2015-01" db="EMBL/GenBank/DDBJ databases">
        <title>Draft genome sequence of Rhodococcus pyridinivorans strain KG-16, a hydrocarbon-degrading bacterium.</title>
        <authorList>
            <person name="Aggarwal R.K."/>
            <person name="Dawar C."/>
        </authorList>
    </citation>
    <scope>NUCLEOTIDE SEQUENCE [LARGE SCALE GENOMIC DNA]</scope>
    <source>
        <strain evidence="3">KG-16</strain>
    </source>
</reference>
<gene>
    <name evidence="2" type="ORF">Z045_13515</name>
</gene>
<proteinExistence type="predicted"/>
<evidence type="ECO:0000313" key="3">
    <source>
        <dbReference type="Proteomes" id="UP000053060"/>
    </source>
</evidence>
<sequence>MRIVLAVVLVVALVGVAGWALQRRLIYLPDSSTPPSAATVLPGAEDVVLTTADGLELDAWFVPGRAPDGPGAGFTVLLAPGNGGNRLGRADTAADLAAAGFSTLLLDYRGYGGNPGSPSEEGLAADARAALAHLRSRDDVDSTRLLYFGESLGCAVVTALAVDEPPAGMLLRSPFTELAAVARHHYPFVPAAALKDEFPVAELVGRIDVPITVVYGTADSIVPPAQSAAVADAARQLHERVELDGLEHNDPPMFGAPVVDALIRLRAGL</sequence>
<reference evidence="2 3" key="2">
    <citation type="journal article" date="2016" name="Genome Announc.">
        <title>Draft Genome Sequence of a Versatile Hydrocarbon-Degrading Bacterium, Rhodococcus pyridinivorans Strain KG-16, Collected from Oil Fields in India.</title>
        <authorList>
            <person name="Aggarwal R.K."/>
            <person name="Dawar C."/>
            <person name="Phanindranath R."/>
            <person name="Mutnuri L."/>
            <person name="Dayal A.M."/>
        </authorList>
    </citation>
    <scope>NUCLEOTIDE SEQUENCE [LARGE SCALE GENOMIC DNA]</scope>
    <source>
        <strain evidence="2 3">KG-16</strain>
    </source>
</reference>
<dbReference type="PATRIC" id="fig|1441730.3.peg.2808"/>
<dbReference type="EMBL" id="AZXY01000006">
    <property type="protein sequence ID" value="KSZ58199.1"/>
    <property type="molecule type" value="Genomic_DNA"/>
</dbReference>
<organism evidence="2 3">
    <name type="scientific">Rhodococcus pyridinivorans KG-16</name>
    <dbReference type="NCBI Taxonomy" id="1441730"/>
    <lineage>
        <taxon>Bacteria</taxon>
        <taxon>Bacillati</taxon>
        <taxon>Actinomycetota</taxon>
        <taxon>Actinomycetes</taxon>
        <taxon>Mycobacteriales</taxon>
        <taxon>Nocardiaceae</taxon>
        <taxon>Rhodococcus</taxon>
    </lineage>
</organism>
<dbReference type="Proteomes" id="UP000053060">
    <property type="component" value="Unassembled WGS sequence"/>
</dbReference>
<name>A0A0V9UJN2_9NOCA</name>
<dbReference type="Gene3D" id="3.40.50.1820">
    <property type="entry name" value="alpha/beta hydrolase"/>
    <property type="match status" value="1"/>
</dbReference>
<dbReference type="InterPro" id="IPR022742">
    <property type="entry name" value="Hydrolase_4"/>
</dbReference>
<protein>
    <recommendedName>
        <fullName evidence="1">Serine aminopeptidase S33 domain-containing protein</fullName>
    </recommendedName>
</protein>
<dbReference type="PANTHER" id="PTHR12277">
    <property type="entry name" value="ALPHA/BETA HYDROLASE DOMAIN-CONTAINING PROTEIN"/>
    <property type="match status" value="1"/>
</dbReference>